<dbReference type="Proteomes" id="UP000035704">
    <property type="component" value="Chromosome"/>
</dbReference>
<dbReference type="OrthoDB" id="1846546at2"/>
<dbReference type="PATRIC" id="fig|84022.5.peg.548"/>
<accession>A0A0D8I973</accession>
<sequence length="308" mass="34047">MDKHFITIIVSMVMGVIARTYMMKIDYRQYPTYPQAYLSHFTLGVIAAGLGAVVIPAITEKEYVAVTFLAIAAQHFRDVRSLERESLDNIEPTELVPKGTAYIEDIAKTFEARNYMAIITATATGTAMYIGEILQLSIFIRAILGIIIGAIVINALNKMLETKLIDDIAEVREAKITFEGPLLTVAGVIIMNIGLKDSRETFVKNGIAVEIIPKDDNAIAVLSNIGQRQAIQHNAAIQLGIRKDVDEPDFTPIARRNPENGNIVMAIVAMEPNVEYLIEAVRRTPIIESSKRKPLDSYVGKKKAGMKE</sequence>
<reference evidence="1 2" key="1">
    <citation type="submission" date="2014-10" db="EMBL/GenBank/DDBJ databases">
        <title>Genome sequence of Clostridium aceticum DSM 1496.</title>
        <authorList>
            <person name="Poehlein A."/>
            <person name="Schiel-Bengelsdorf B."/>
            <person name="Gottschalk G."/>
            <person name="Duerre P."/>
            <person name="Daniel R."/>
        </authorList>
    </citation>
    <scope>NUCLEOTIDE SEQUENCE [LARGE SCALE GENOMIC DNA]</scope>
    <source>
        <strain evidence="1 2">DSM 1496</strain>
    </source>
</reference>
<dbReference type="RefSeq" id="WP_052661456.1">
    <property type="nucleotide sequence ID" value="NZ_CP009687.1"/>
</dbReference>
<dbReference type="InterPro" id="IPR025918">
    <property type="entry name" value="YIEGIA"/>
</dbReference>
<gene>
    <name evidence="1" type="ORF">CACET_c21610</name>
</gene>
<organism evidence="1 2">
    <name type="scientific">Clostridium aceticum</name>
    <dbReference type="NCBI Taxonomy" id="84022"/>
    <lineage>
        <taxon>Bacteria</taxon>
        <taxon>Bacillati</taxon>
        <taxon>Bacillota</taxon>
        <taxon>Clostridia</taxon>
        <taxon>Eubacteriales</taxon>
        <taxon>Clostridiaceae</taxon>
        <taxon>Clostridium</taxon>
    </lineage>
</organism>
<protein>
    <submittedName>
        <fullName evidence="1">YIEGIA family protein</fullName>
    </submittedName>
</protein>
<evidence type="ECO:0000313" key="1">
    <source>
        <dbReference type="EMBL" id="AKL95607.1"/>
    </source>
</evidence>
<evidence type="ECO:0000313" key="2">
    <source>
        <dbReference type="Proteomes" id="UP000035704"/>
    </source>
</evidence>
<keyword evidence="2" id="KW-1185">Reference proteome</keyword>
<name>A0A0D8I973_9CLOT</name>
<dbReference type="Pfam" id="PF14045">
    <property type="entry name" value="YIEGIA"/>
    <property type="match status" value="1"/>
</dbReference>
<dbReference type="EMBL" id="CP009687">
    <property type="protein sequence ID" value="AKL95607.1"/>
    <property type="molecule type" value="Genomic_DNA"/>
</dbReference>
<dbReference type="STRING" id="84022.CACET_c21610"/>
<proteinExistence type="predicted"/>
<dbReference type="KEGG" id="cace:CACET_c21610"/>
<dbReference type="AlphaFoldDB" id="A0A0D8I973"/>